<dbReference type="AlphaFoldDB" id="A0AAD9AWE7"/>
<evidence type="ECO:0000256" key="1">
    <source>
        <dbReference type="SAM" id="MobiDB-lite"/>
    </source>
</evidence>
<name>A0AAD9AWE7_9PEZI</name>
<proteinExistence type="predicted"/>
<gene>
    <name evidence="2" type="ORF">CCHR01_02764</name>
</gene>
<accession>A0AAD9AWE7</accession>
<reference evidence="2" key="1">
    <citation type="submission" date="2023-01" db="EMBL/GenBank/DDBJ databases">
        <title>Colletotrichum chrysophilum M932 genome sequence.</title>
        <authorList>
            <person name="Baroncelli R."/>
        </authorList>
    </citation>
    <scope>NUCLEOTIDE SEQUENCE</scope>
    <source>
        <strain evidence="2">M932</strain>
    </source>
</reference>
<evidence type="ECO:0000313" key="3">
    <source>
        <dbReference type="Proteomes" id="UP001243330"/>
    </source>
</evidence>
<dbReference type="Proteomes" id="UP001243330">
    <property type="component" value="Unassembled WGS sequence"/>
</dbReference>
<sequence length="67" mass="7100">MPRAYLLTHRTAPAGPYGATPDTASHAMPRTEAPAAERELCGFVRRAIGGGGYSSHSSHARQRHLSG</sequence>
<evidence type="ECO:0000313" key="2">
    <source>
        <dbReference type="EMBL" id="KAK1854600.1"/>
    </source>
</evidence>
<protein>
    <submittedName>
        <fullName evidence="2">Uncharacterized protein</fullName>
    </submittedName>
</protein>
<comment type="caution">
    <text evidence="2">The sequence shown here is derived from an EMBL/GenBank/DDBJ whole genome shotgun (WGS) entry which is preliminary data.</text>
</comment>
<keyword evidence="3" id="KW-1185">Reference proteome</keyword>
<organism evidence="2 3">
    <name type="scientific">Colletotrichum chrysophilum</name>
    <dbReference type="NCBI Taxonomy" id="1836956"/>
    <lineage>
        <taxon>Eukaryota</taxon>
        <taxon>Fungi</taxon>
        <taxon>Dikarya</taxon>
        <taxon>Ascomycota</taxon>
        <taxon>Pezizomycotina</taxon>
        <taxon>Sordariomycetes</taxon>
        <taxon>Hypocreomycetidae</taxon>
        <taxon>Glomerellales</taxon>
        <taxon>Glomerellaceae</taxon>
        <taxon>Colletotrichum</taxon>
        <taxon>Colletotrichum gloeosporioides species complex</taxon>
    </lineage>
</organism>
<feature type="region of interest" description="Disordered" evidence="1">
    <location>
        <begin position="1"/>
        <end position="27"/>
    </location>
</feature>
<dbReference type="EMBL" id="JAQOWY010000034">
    <property type="protein sequence ID" value="KAK1854600.1"/>
    <property type="molecule type" value="Genomic_DNA"/>
</dbReference>